<proteinExistence type="predicted"/>
<dbReference type="STRING" id="1035707.SAMN05216552_104313"/>
<accession>A0A1I7LY77</accession>
<organism evidence="1 2">
    <name type="scientific">Pseudoduganella namucuonensis</name>
    <dbReference type="NCBI Taxonomy" id="1035707"/>
    <lineage>
        <taxon>Bacteria</taxon>
        <taxon>Pseudomonadati</taxon>
        <taxon>Pseudomonadota</taxon>
        <taxon>Betaproteobacteria</taxon>
        <taxon>Burkholderiales</taxon>
        <taxon>Oxalobacteraceae</taxon>
        <taxon>Telluria group</taxon>
        <taxon>Pseudoduganella</taxon>
    </lineage>
</organism>
<name>A0A1I7LY77_9BURK</name>
<evidence type="ECO:0000313" key="2">
    <source>
        <dbReference type="Proteomes" id="UP000199391"/>
    </source>
</evidence>
<dbReference type="Proteomes" id="UP000199391">
    <property type="component" value="Unassembled WGS sequence"/>
</dbReference>
<gene>
    <name evidence="1" type="ORF">SAMN05216552_104313</name>
</gene>
<dbReference type="OrthoDB" id="8560701at2"/>
<keyword evidence="2" id="KW-1185">Reference proteome</keyword>
<protein>
    <submittedName>
        <fullName evidence="1">Uncharacterized protein</fullName>
    </submittedName>
</protein>
<evidence type="ECO:0000313" key="1">
    <source>
        <dbReference type="EMBL" id="SFV14628.1"/>
    </source>
</evidence>
<reference evidence="2" key="1">
    <citation type="submission" date="2016-10" db="EMBL/GenBank/DDBJ databases">
        <authorList>
            <person name="Varghese N."/>
            <person name="Submissions S."/>
        </authorList>
    </citation>
    <scope>NUCLEOTIDE SEQUENCE [LARGE SCALE GENOMIC DNA]</scope>
    <source>
        <strain evidence="2">CGMCC 1.11014</strain>
    </source>
</reference>
<sequence length="292" mass="31026">MPRLFKRIPGQSLRIGVSAHAVSLLRVSRWGGDKVAVLAERAYSTEDAAAHQEHHAIGVALRELLAGQDVAHWPVCVVLADELARVWQVVPPQQAARLADLEAAAALRFFGLYGEAPAAWTISADWDTRAPFFAAAIPRALLATLEKVAEESHLALVEVRPHFVTAWNRWRDAVKPGAWFGQLHDGMLTLAIVDGKRLHSVRALAAPEGAGRAADHAWLAQTLRREALLAGLPMPELLQLCGQVPATLTAATAAAGAGRAAPEVAVQALGAPPPGEEKWSLASVLAWGGCAA</sequence>
<dbReference type="AlphaFoldDB" id="A0A1I7LY77"/>
<dbReference type="RefSeq" id="WP_143133380.1">
    <property type="nucleotide sequence ID" value="NZ_FPBO01000043.1"/>
</dbReference>
<dbReference type="EMBL" id="FPBO01000043">
    <property type="protein sequence ID" value="SFV14628.1"/>
    <property type="molecule type" value="Genomic_DNA"/>
</dbReference>